<protein>
    <submittedName>
        <fullName evidence="1">Uncharacterized protein</fullName>
    </submittedName>
</protein>
<gene>
    <name evidence="1" type="ORF">PR048_015531</name>
</gene>
<keyword evidence="2" id="KW-1185">Reference proteome</keyword>
<sequence>MYQKKILRAKKTSYSNITETKIKVSTTSMSDDHQVCFIQEEYKRLDVKLNDYVEDISADQSEYFVMFFHPAGTNTHFKLTSSDNVWIKENHILSDISSIELSLATAGRCHSINPKLREN</sequence>
<dbReference type="Proteomes" id="UP001159363">
    <property type="component" value="Chromosome 4"/>
</dbReference>
<proteinExistence type="predicted"/>
<accession>A0ABQ9HH61</accession>
<reference evidence="1 2" key="1">
    <citation type="submission" date="2023-02" db="EMBL/GenBank/DDBJ databases">
        <title>LHISI_Scaffold_Assembly.</title>
        <authorList>
            <person name="Stuart O.P."/>
            <person name="Cleave R."/>
            <person name="Magrath M.J.L."/>
            <person name="Mikheyev A.S."/>
        </authorList>
    </citation>
    <scope>NUCLEOTIDE SEQUENCE [LARGE SCALE GENOMIC DNA]</scope>
    <source>
        <strain evidence="1">Daus_M_001</strain>
        <tissue evidence="1">Leg muscle</tissue>
    </source>
</reference>
<dbReference type="EMBL" id="JARBHB010000005">
    <property type="protein sequence ID" value="KAJ8883677.1"/>
    <property type="molecule type" value="Genomic_DNA"/>
</dbReference>
<evidence type="ECO:0000313" key="1">
    <source>
        <dbReference type="EMBL" id="KAJ8883677.1"/>
    </source>
</evidence>
<organism evidence="1 2">
    <name type="scientific">Dryococelus australis</name>
    <dbReference type="NCBI Taxonomy" id="614101"/>
    <lineage>
        <taxon>Eukaryota</taxon>
        <taxon>Metazoa</taxon>
        <taxon>Ecdysozoa</taxon>
        <taxon>Arthropoda</taxon>
        <taxon>Hexapoda</taxon>
        <taxon>Insecta</taxon>
        <taxon>Pterygota</taxon>
        <taxon>Neoptera</taxon>
        <taxon>Polyneoptera</taxon>
        <taxon>Phasmatodea</taxon>
        <taxon>Verophasmatodea</taxon>
        <taxon>Anareolatae</taxon>
        <taxon>Phasmatidae</taxon>
        <taxon>Eurycanthinae</taxon>
        <taxon>Dryococelus</taxon>
    </lineage>
</organism>
<comment type="caution">
    <text evidence="1">The sequence shown here is derived from an EMBL/GenBank/DDBJ whole genome shotgun (WGS) entry which is preliminary data.</text>
</comment>
<name>A0ABQ9HH61_9NEOP</name>
<evidence type="ECO:0000313" key="2">
    <source>
        <dbReference type="Proteomes" id="UP001159363"/>
    </source>
</evidence>